<dbReference type="PROSITE" id="PS51257">
    <property type="entry name" value="PROKAR_LIPOPROTEIN"/>
    <property type="match status" value="1"/>
</dbReference>
<dbReference type="OrthoDB" id="642123at2"/>
<proteinExistence type="predicted"/>
<evidence type="ECO:0000313" key="2">
    <source>
        <dbReference type="EMBL" id="GEO04771.1"/>
    </source>
</evidence>
<dbReference type="Gene3D" id="2.60.40.1120">
    <property type="entry name" value="Carboxypeptidase-like, regulatory domain"/>
    <property type="match status" value="1"/>
</dbReference>
<feature type="chain" id="PRO_5022017085" description="DUF3823 domain-containing protein" evidence="1">
    <location>
        <begin position="20"/>
        <end position="228"/>
    </location>
</feature>
<evidence type="ECO:0000313" key="3">
    <source>
        <dbReference type="Proteomes" id="UP000321532"/>
    </source>
</evidence>
<dbReference type="EMBL" id="BJYS01000017">
    <property type="protein sequence ID" value="GEO04771.1"/>
    <property type="molecule type" value="Genomic_DNA"/>
</dbReference>
<dbReference type="Proteomes" id="UP000321532">
    <property type="component" value="Unassembled WGS sequence"/>
</dbReference>
<protein>
    <recommendedName>
        <fullName evidence="4">DUF3823 domain-containing protein</fullName>
    </recommendedName>
</protein>
<name>A0A512AYH6_9BACT</name>
<keyword evidence="3" id="KW-1185">Reference proteome</keyword>
<dbReference type="AlphaFoldDB" id="A0A512AYH6"/>
<evidence type="ECO:0008006" key="4">
    <source>
        <dbReference type="Google" id="ProtNLM"/>
    </source>
</evidence>
<organism evidence="2 3">
    <name type="scientific">Adhaeribacter aerolatus</name>
    <dbReference type="NCBI Taxonomy" id="670289"/>
    <lineage>
        <taxon>Bacteria</taxon>
        <taxon>Pseudomonadati</taxon>
        <taxon>Bacteroidota</taxon>
        <taxon>Cytophagia</taxon>
        <taxon>Cytophagales</taxon>
        <taxon>Hymenobacteraceae</taxon>
        <taxon>Adhaeribacter</taxon>
    </lineage>
</organism>
<feature type="signal peptide" evidence="1">
    <location>
        <begin position="1"/>
        <end position="19"/>
    </location>
</feature>
<gene>
    <name evidence="2" type="ORF">AAE02nite_24350</name>
</gene>
<evidence type="ECO:0000256" key="1">
    <source>
        <dbReference type="SAM" id="SignalP"/>
    </source>
</evidence>
<accession>A0A512AYH6</accession>
<sequence length="228" mass="25147">MYKKMKAIYTLSLSLFLLASCEVDNYEAPEVTLTGKIVDAQTNKLVESGGINAGTVVRLYEGDSQQPLVLNTLPDGTFTNSKFFAGSYSYTAQGPFKLVTSEPQRTTVDQDAEIEIKVIPNVRLEATVEEVSGTTAKIKVKYNKVATDQKLVHLAVVWSKFPNPNNFTFAGGAINQEIVEAQNLTAGEKIFTITNLTPHTKYYLRSSGRTANPGNYYNYSTPLELLIQ</sequence>
<comment type="caution">
    <text evidence="2">The sequence shown here is derived from an EMBL/GenBank/DDBJ whole genome shotgun (WGS) entry which is preliminary data.</text>
</comment>
<reference evidence="2 3" key="1">
    <citation type="submission" date="2019-07" db="EMBL/GenBank/DDBJ databases">
        <title>Whole genome shotgun sequence of Adhaeribacter aerolatus NBRC 106133.</title>
        <authorList>
            <person name="Hosoyama A."/>
            <person name="Uohara A."/>
            <person name="Ohji S."/>
            <person name="Ichikawa N."/>
        </authorList>
    </citation>
    <scope>NUCLEOTIDE SEQUENCE [LARGE SCALE GENOMIC DNA]</scope>
    <source>
        <strain evidence="2 3">NBRC 106133</strain>
    </source>
</reference>
<keyword evidence="1" id="KW-0732">Signal</keyword>